<protein>
    <recommendedName>
        <fullName evidence="3">Protein required for attachment to host cells</fullName>
    </recommendedName>
</protein>
<accession>A0A1G6S2T9</accession>
<evidence type="ECO:0000313" key="1">
    <source>
        <dbReference type="EMBL" id="SDD11232.1"/>
    </source>
</evidence>
<evidence type="ECO:0008006" key="3">
    <source>
        <dbReference type="Google" id="ProtNLM"/>
    </source>
</evidence>
<dbReference type="STRING" id="1640674.SAMN05216323_10864"/>
<dbReference type="OrthoDB" id="1122364at2"/>
<dbReference type="Proteomes" id="UP000199452">
    <property type="component" value="Unassembled WGS sequence"/>
</dbReference>
<sequence length="127" mass="14638">MKSKKQLGIWMDHSVAHFIGLNDNSTENKTITAQVGEQDEALNSRDETMIQNKEQNELSGFFKRLGDVIINYDEVLLYGPTNAKTELLNQLTADHHFDEVKIEVKTAEKMSDNQQQAFVHQYFNYSK</sequence>
<dbReference type="RefSeq" id="WP_092440695.1">
    <property type="nucleotide sequence ID" value="NZ_FMYP01000086.1"/>
</dbReference>
<keyword evidence="2" id="KW-1185">Reference proteome</keyword>
<reference evidence="1 2" key="1">
    <citation type="submission" date="2016-09" db="EMBL/GenBank/DDBJ databases">
        <authorList>
            <person name="Capua I."/>
            <person name="De Benedictis P."/>
            <person name="Joannis T."/>
            <person name="Lombin L.H."/>
            <person name="Cattoli G."/>
        </authorList>
    </citation>
    <scope>NUCLEOTIDE SEQUENCE [LARGE SCALE GENOMIC DNA]</scope>
    <source>
        <strain evidence="1 2">A7P-90m</strain>
    </source>
</reference>
<evidence type="ECO:0000313" key="2">
    <source>
        <dbReference type="Proteomes" id="UP000199452"/>
    </source>
</evidence>
<gene>
    <name evidence="1" type="ORF">SAMN05216323_10864</name>
</gene>
<dbReference type="EMBL" id="FMYP01000086">
    <property type="protein sequence ID" value="SDD11232.1"/>
    <property type="molecule type" value="Genomic_DNA"/>
</dbReference>
<dbReference type="AlphaFoldDB" id="A0A1G6S2T9"/>
<dbReference type="SUPFAM" id="SSF53137">
    <property type="entry name" value="Translational machinery components"/>
    <property type="match status" value="1"/>
</dbReference>
<organism evidence="1 2">
    <name type="scientific">Williamwhitmania taraxaci</name>
    <dbReference type="NCBI Taxonomy" id="1640674"/>
    <lineage>
        <taxon>Bacteria</taxon>
        <taxon>Pseudomonadati</taxon>
        <taxon>Bacteroidota</taxon>
        <taxon>Bacteroidia</taxon>
        <taxon>Bacteroidales</taxon>
        <taxon>Williamwhitmaniaceae</taxon>
        <taxon>Williamwhitmania</taxon>
    </lineage>
</organism>
<name>A0A1G6S2T9_9BACT</name>
<proteinExistence type="predicted"/>